<proteinExistence type="predicted"/>
<evidence type="ECO:0000256" key="1">
    <source>
        <dbReference type="SAM" id="MobiDB-lite"/>
    </source>
</evidence>
<reference evidence="2 3" key="1">
    <citation type="submission" date="2020-12" db="EMBL/GenBank/DDBJ databases">
        <title>Oil enriched cultivation method for isolating marine PHA-producing bacteria.</title>
        <authorList>
            <person name="Zheng W."/>
            <person name="Yu S."/>
            <person name="Huang Y."/>
        </authorList>
    </citation>
    <scope>NUCLEOTIDE SEQUENCE [LARGE SCALE GENOMIC DNA]</scope>
    <source>
        <strain evidence="2 3">SN0-2</strain>
    </source>
</reference>
<evidence type="ECO:0008006" key="4">
    <source>
        <dbReference type="Google" id="ProtNLM"/>
    </source>
</evidence>
<accession>A0ABS3E494</accession>
<keyword evidence="3" id="KW-1185">Reference proteome</keyword>
<dbReference type="PROSITE" id="PS51257">
    <property type="entry name" value="PROKAR_LIPOPROTEIN"/>
    <property type="match status" value="1"/>
</dbReference>
<evidence type="ECO:0000313" key="2">
    <source>
        <dbReference type="EMBL" id="MBN8429929.1"/>
    </source>
</evidence>
<name>A0ABS3E494_9GAMM</name>
<feature type="compositionally biased region" description="Basic residues" evidence="1">
    <location>
        <begin position="120"/>
        <end position="133"/>
    </location>
</feature>
<feature type="region of interest" description="Disordered" evidence="1">
    <location>
        <begin position="94"/>
        <end position="133"/>
    </location>
</feature>
<organism evidence="2 3">
    <name type="scientific">Microbulbifer salipaludis</name>
    <dbReference type="NCBI Taxonomy" id="187980"/>
    <lineage>
        <taxon>Bacteria</taxon>
        <taxon>Pseudomonadati</taxon>
        <taxon>Pseudomonadota</taxon>
        <taxon>Gammaproteobacteria</taxon>
        <taxon>Cellvibrionales</taxon>
        <taxon>Microbulbiferaceae</taxon>
        <taxon>Microbulbifer</taxon>
    </lineage>
</organism>
<evidence type="ECO:0000313" key="3">
    <source>
        <dbReference type="Proteomes" id="UP000664293"/>
    </source>
</evidence>
<sequence>MKSIVKKGLLAVTVFGTLTLGACVSDGYYSSSSVGYSSYPYSRPYVYPSSSVSFYYSSPRYYRYGHRYGHPRYYRGGYHRYHGRHYYNRHGYRKHYHHNRPGYRPNRPGRPTHLPSHRPGGGHHHHGGRHHRR</sequence>
<dbReference type="EMBL" id="JAEKJR010000001">
    <property type="protein sequence ID" value="MBN8429929.1"/>
    <property type="molecule type" value="Genomic_DNA"/>
</dbReference>
<protein>
    <recommendedName>
        <fullName evidence="4">Lipoprotein</fullName>
    </recommendedName>
</protein>
<gene>
    <name evidence="2" type="ORF">JF535_03590</name>
</gene>
<dbReference type="RefSeq" id="WP_206999180.1">
    <property type="nucleotide sequence ID" value="NZ_JAEKJR010000001.1"/>
</dbReference>
<dbReference type="Proteomes" id="UP000664293">
    <property type="component" value="Unassembled WGS sequence"/>
</dbReference>
<feature type="compositionally biased region" description="Low complexity" evidence="1">
    <location>
        <begin position="102"/>
        <end position="111"/>
    </location>
</feature>
<comment type="caution">
    <text evidence="2">The sequence shown here is derived from an EMBL/GenBank/DDBJ whole genome shotgun (WGS) entry which is preliminary data.</text>
</comment>